<dbReference type="Pfam" id="PF08031">
    <property type="entry name" value="BBE"/>
    <property type="match status" value="1"/>
</dbReference>
<evidence type="ECO:0000259" key="6">
    <source>
        <dbReference type="PROSITE" id="PS51387"/>
    </source>
</evidence>
<dbReference type="AlphaFoldDB" id="A0A9P9IDH1"/>
<sequence length="497" mass="54244">MRVTSSVAGLLSVGLTTALTTREGYDSLSDCLGRFKVPVKWTDSPDYPELVEPFNLRLQYKPIAIALPTTAKHVQDSVTCAKANNVKVQAKSGGHSYASFSSGGKDGSLVIFLQGFQDVKLDTKTNIAKVGGGNRLGNLAQAIWDQGKRALPHGTCPGVGIGGHFTHGGYGHTSRHWGIALDTIVALDVVLANGKLIHASSTENQDVYWALRGAADSIGIIVNFYLKTEAAPTSITYWSFQWPTGFFDSESNFVNSWLHIQDFSRNKSVVDDRISFGNYLDGTVFNIGGAFFGSVEEFNAKIAPEFLRTLPAPGKTEVKAYSWIDYLTLVSDKTSIVIPKTGYDDHDNFFAKSITVPEKDGWSAASLKAWYQYIRKGAPTKFFVITNLYGGPGSQINTKDTSFAAYSERDSLFVSQLYGYAPNGNDSVPFINGLHSAIVSAAPQTEFGAYLNYVDPSLAPKEAHQLYYGEELYKRLVKVKEGVDPGKVFWNPQAIGN</sequence>
<dbReference type="InterPro" id="IPR050416">
    <property type="entry name" value="FAD-linked_Oxidoreductase"/>
</dbReference>
<dbReference type="Pfam" id="PF01565">
    <property type="entry name" value="FAD_binding_4"/>
    <property type="match status" value="1"/>
</dbReference>
<dbReference type="Proteomes" id="UP000700596">
    <property type="component" value="Unassembled WGS sequence"/>
</dbReference>
<dbReference type="InterPro" id="IPR016169">
    <property type="entry name" value="FAD-bd_PCMH_sub2"/>
</dbReference>
<evidence type="ECO:0000256" key="1">
    <source>
        <dbReference type="ARBA" id="ARBA00005466"/>
    </source>
</evidence>
<evidence type="ECO:0000256" key="3">
    <source>
        <dbReference type="ARBA" id="ARBA00022827"/>
    </source>
</evidence>
<evidence type="ECO:0000256" key="5">
    <source>
        <dbReference type="SAM" id="SignalP"/>
    </source>
</evidence>
<name>A0A9P9IDH1_9PLEO</name>
<keyword evidence="5" id="KW-0732">Signal</keyword>
<dbReference type="PROSITE" id="PS51387">
    <property type="entry name" value="FAD_PCMH"/>
    <property type="match status" value="1"/>
</dbReference>
<dbReference type="GO" id="GO:0016491">
    <property type="term" value="F:oxidoreductase activity"/>
    <property type="evidence" value="ECO:0007669"/>
    <property type="project" value="UniProtKB-KW"/>
</dbReference>
<feature type="chain" id="PRO_5040190841" description="FAD-binding PCMH-type domain-containing protein" evidence="5">
    <location>
        <begin position="19"/>
        <end position="497"/>
    </location>
</feature>
<keyword evidence="3" id="KW-0274">FAD</keyword>
<proteinExistence type="inferred from homology"/>
<comment type="caution">
    <text evidence="7">The sequence shown here is derived from an EMBL/GenBank/DDBJ whole genome shotgun (WGS) entry which is preliminary data.</text>
</comment>
<keyword evidence="8" id="KW-1185">Reference proteome</keyword>
<reference evidence="7" key="1">
    <citation type="journal article" date="2021" name="Nat. Commun.">
        <title>Genetic determinants of endophytism in the Arabidopsis root mycobiome.</title>
        <authorList>
            <person name="Mesny F."/>
            <person name="Miyauchi S."/>
            <person name="Thiergart T."/>
            <person name="Pickel B."/>
            <person name="Atanasova L."/>
            <person name="Karlsson M."/>
            <person name="Huettel B."/>
            <person name="Barry K.W."/>
            <person name="Haridas S."/>
            <person name="Chen C."/>
            <person name="Bauer D."/>
            <person name="Andreopoulos W."/>
            <person name="Pangilinan J."/>
            <person name="LaButti K."/>
            <person name="Riley R."/>
            <person name="Lipzen A."/>
            <person name="Clum A."/>
            <person name="Drula E."/>
            <person name="Henrissat B."/>
            <person name="Kohler A."/>
            <person name="Grigoriev I.V."/>
            <person name="Martin F.M."/>
            <person name="Hacquard S."/>
        </authorList>
    </citation>
    <scope>NUCLEOTIDE SEQUENCE</scope>
    <source>
        <strain evidence="7">MPI-CAGE-CH-0243</strain>
    </source>
</reference>
<dbReference type="InterPro" id="IPR036318">
    <property type="entry name" value="FAD-bd_PCMH-like_sf"/>
</dbReference>
<dbReference type="InterPro" id="IPR016166">
    <property type="entry name" value="FAD-bd_PCMH"/>
</dbReference>
<evidence type="ECO:0000256" key="2">
    <source>
        <dbReference type="ARBA" id="ARBA00022630"/>
    </source>
</evidence>
<dbReference type="PANTHER" id="PTHR42973:SF15">
    <property type="entry name" value="FAD-BINDING PCMH-TYPE DOMAIN-CONTAINING PROTEIN"/>
    <property type="match status" value="1"/>
</dbReference>
<dbReference type="InterPro" id="IPR012951">
    <property type="entry name" value="BBE"/>
</dbReference>
<organism evidence="7 8">
    <name type="scientific">Dendryphion nanum</name>
    <dbReference type="NCBI Taxonomy" id="256645"/>
    <lineage>
        <taxon>Eukaryota</taxon>
        <taxon>Fungi</taxon>
        <taxon>Dikarya</taxon>
        <taxon>Ascomycota</taxon>
        <taxon>Pezizomycotina</taxon>
        <taxon>Dothideomycetes</taxon>
        <taxon>Pleosporomycetidae</taxon>
        <taxon>Pleosporales</taxon>
        <taxon>Torulaceae</taxon>
        <taxon>Dendryphion</taxon>
    </lineage>
</organism>
<keyword evidence="4" id="KW-0560">Oxidoreductase</keyword>
<accession>A0A9P9IDH1</accession>
<dbReference type="Gene3D" id="3.30.465.10">
    <property type="match status" value="1"/>
</dbReference>
<dbReference type="GO" id="GO:0071949">
    <property type="term" value="F:FAD binding"/>
    <property type="evidence" value="ECO:0007669"/>
    <property type="project" value="InterPro"/>
</dbReference>
<evidence type="ECO:0000256" key="4">
    <source>
        <dbReference type="ARBA" id="ARBA00023002"/>
    </source>
</evidence>
<dbReference type="EMBL" id="JAGMWT010000013">
    <property type="protein sequence ID" value="KAH7117633.1"/>
    <property type="molecule type" value="Genomic_DNA"/>
</dbReference>
<keyword evidence="2" id="KW-0285">Flavoprotein</keyword>
<gene>
    <name evidence="7" type="ORF">B0J11DRAFT_88781</name>
</gene>
<dbReference type="PANTHER" id="PTHR42973">
    <property type="entry name" value="BINDING OXIDOREDUCTASE, PUTATIVE (AFU_ORTHOLOGUE AFUA_1G17690)-RELATED"/>
    <property type="match status" value="1"/>
</dbReference>
<evidence type="ECO:0000313" key="7">
    <source>
        <dbReference type="EMBL" id="KAH7117633.1"/>
    </source>
</evidence>
<dbReference type="InterPro" id="IPR006094">
    <property type="entry name" value="Oxid_FAD_bind_N"/>
</dbReference>
<comment type="similarity">
    <text evidence="1">Belongs to the oxygen-dependent FAD-linked oxidoreductase family.</text>
</comment>
<feature type="domain" description="FAD-binding PCMH-type" evidence="6">
    <location>
        <begin position="58"/>
        <end position="231"/>
    </location>
</feature>
<protein>
    <recommendedName>
        <fullName evidence="6">FAD-binding PCMH-type domain-containing protein</fullName>
    </recommendedName>
</protein>
<evidence type="ECO:0000313" key="8">
    <source>
        <dbReference type="Proteomes" id="UP000700596"/>
    </source>
</evidence>
<dbReference type="Gene3D" id="3.40.462.20">
    <property type="match status" value="1"/>
</dbReference>
<dbReference type="OrthoDB" id="407275at2759"/>
<feature type="signal peptide" evidence="5">
    <location>
        <begin position="1"/>
        <end position="18"/>
    </location>
</feature>
<dbReference type="SUPFAM" id="SSF56176">
    <property type="entry name" value="FAD-binding/transporter-associated domain-like"/>
    <property type="match status" value="1"/>
</dbReference>